<sequence>MNKSLVSATPLSTAFFSSSIVQDFQDSPDDEEDTRSSQEYLNDIEEEYQHKPELRLTKDFEAKYNKVKAKLALLSSSASASKAPMVKNKGLITEVYEWDEEEVLSDDNEMVEVKILMALDEENNTIGKESARNSEWVKISMRKVHTLLEIEDNNDRKVCLDYVCIDLNFVEEQRSNLLSKHRNLVHELNTCKEQLLVLKQAKLDFLTMQHVNTEILKETKNLRSKLKELKEITKTWLHSSNKVNQCISEQISSKKKKILGVDQLTQDPSSSGQKDLVFVKSLAHDTKVTIPGVERPWLSEAEGFILPNHDTDESLICSTPLPPLKKLEGVEPISGPKTIKSILKSKSTLKAEALKGVIINEPSSAPAKGNKSSSASKVHSAPAGKLKSVKIQDDPSLAIVIKELNSLKLQVSKNHYDHDTNGHNMIISLEREINPRNPQHAFKRCEAYGSSNYTTTDHCDIEWFKRGEALQAKKVEALKSTRAESLNANRSKTPTKSGCSRHMTGVKSYLHKYVEQPGPKVVIRDDSTCTTEGYGSIKYNGIVFTKVSFVNGLKYNLISISQLCDAKYIVQFDEKRGTIFKSNKEIVMIAPRAFRDFNTKRQQTEEIYHITFDESPKAIKFSKSLVDNINIVESERYPPDEYLHPFEPSQRYQTNNNDVSFIEPYECHEPVVLETKVLSDQNGQIDQNDQSVQNDKILNDDHYEHSDHTNNEQIIDNLPKRWKNPPLPVPSMVTPAPQDKWSQDKHIELVNIIGNTGAGMLTRAMAKQLNATSAHECLFVDFLSEEEPKKVSEALKHPKRVDAMQDELNQFARKKV</sequence>
<reference evidence="3" key="2">
    <citation type="submission" date="2022-01" db="EMBL/GenBank/DDBJ databases">
        <authorList>
            <person name="Yamashiro T."/>
            <person name="Shiraishi A."/>
            <person name="Satake H."/>
            <person name="Nakayama K."/>
        </authorList>
    </citation>
    <scope>NUCLEOTIDE SEQUENCE</scope>
</reference>
<evidence type="ECO:0000256" key="1">
    <source>
        <dbReference type="SAM" id="MobiDB-lite"/>
    </source>
</evidence>
<comment type="caution">
    <text evidence="3">The sequence shown here is derived from an EMBL/GenBank/DDBJ whole genome shotgun (WGS) entry which is preliminary data.</text>
</comment>
<accession>A0ABQ4Z6S8</accession>
<feature type="domain" description="Retrovirus-related Pol polyprotein from transposon TNT 1-94-like beta-barrel" evidence="2">
    <location>
        <begin position="497"/>
        <end position="568"/>
    </location>
</feature>
<organism evidence="3 4">
    <name type="scientific">Tanacetum coccineum</name>
    <dbReference type="NCBI Taxonomy" id="301880"/>
    <lineage>
        <taxon>Eukaryota</taxon>
        <taxon>Viridiplantae</taxon>
        <taxon>Streptophyta</taxon>
        <taxon>Embryophyta</taxon>
        <taxon>Tracheophyta</taxon>
        <taxon>Spermatophyta</taxon>
        <taxon>Magnoliopsida</taxon>
        <taxon>eudicotyledons</taxon>
        <taxon>Gunneridae</taxon>
        <taxon>Pentapetalae</taxon>
        <taxon>asterids</taxon>
        <taxon>campanulids</taxon>
        <taxon>Asterales</taxon>
        <taxon>Asteraceae</taxon>
        <taxon>Asteroideae</taxon>
        <taxon>Anthemideae</taxon>
        <taxon>Anthemidinae</taxon>
        <taxon>Tanacetum</taxon>
    </lineage>
</organism>
<evidence type="ECO:0000313" key="3">
    <source>
        <dbReference type="EMBL" id="GJS84717.1"/>
    </source>
</evidence>
<evidence type="ECO:0000259" key="2">
    <source>
        <dbReference type="Pfam" id="PF22936"/>
    </source>
</evidence>
<dbReference type="Pfam" id="PF22936">
    <property type="entry name" value="Pol_BBD"/>
    <property type="match status" value="1"/>
</dbReference>
<name>A0ABQ4Z6S8_9ASTR</name>
<dbReference type="Proteomes" id="UP001151760">
    <property type="component" value="Unassembled WGS sequence"/>
</dbReference>
<keyword evidence="4" id="KW-1185">Reference proteome</keyword>
<proteinExistence type="predicted"/>
<feature type="region of interest" description="Disordered" evidence="1">
    <location>
        <begin position="362"/>
        <end position="386"/>
    </location>
</feature>
<gene>
    <name evidence="3" type="ORF">Tco_0751258</name>
</gene>
<dbReference type="EMBL" id="BQNB010010997">
    <property type="protein sequence ID" value="GJS84717.1"/>
    <property type="molecule type" value="Genomic_DNA"/>
</dbReference>
<evidence type="ECO:0000313" key="4">
    <source>
        <dbReference type="Proteomes" id="UP001151760"/>
    </source>
</evidence>
<reference evidence="3" key="1">
    <citation type="journal article" date="2022" name="Int. J. Mol. Sci.">
        <title>Draft Genome of Tanacetum Coccineum: Genomic Comparison of Closely Related Tanacetum-Family Plants.</title>
        <authorList>
            <person name="Yamashiro T."/>
            <person name="Shiraishi A."/>
            <person name="Nakayama K."/>
            <person name="Satake H."/>
        </authorList>
    </citation>
    <scope>NUCLEOTIDE SEQUENCE</scope>
</reference>
<dbReference type="InterPro" id="IPR054722">
    <property type="entry name" value="PolX-like_BBD"/>
</dbReference>
<protein>
    <recommendedName>
        <fullName evidence="2">Retrovirus-related Pol polyprotein from transposon TNT 1-94-like beta-barrel domain-containing protein</fullName>
    </recommendedName>
</protein>